<keyword evidence="4" id="KW-0450">Lipoyl</keyword>
<evidence type="ECO:0000313" key="7">
    <source>
        <dbReference type="EMBL" id="CAE0305827.1"/>
    </source>
</evidence>
<dbReference type="FunFam" id="3.30.559.10:FF:000007">
    <property type="entry name" value="Dihydrolipoamide acetyltransferase component of pyruvate dehydrogenase complex"/>
    <property type="match status" value="1"/>
</dbReference>
<dbReference type="EMBL" id="HBIE01002138">
    <property type="protein sequence ID" value="CAE0305827.1"/>
    <property type="molecule type" value="Transcribed_RNA"/>
</dbReference>
<evidence type="ECO:0000256" key="4">
    <source>
        <dbReference type="ARBA" id="ARBA00022823"/>
    </source>
</evidence>
<dbReference type="InterPro" id="IPR001078">
    <property type="entry name" value="2-oxoacid_DH_actylTfrase"/>
</dbReference>
<protein>
    <recommendedName>
        <fullName evidence="6">2-oxoacid dehydrogenase acyltransferase catalytic domain-containing protein</fullName>
    </recommendedName>
</protein>
<comment type="cofactor">
    <cofactor evidence="1">
        <name>(R)-lipoate</name>
        <dbReference type="ChEBI" id="CHEBI:83088"/>
    </cofactor>
</comment>
<organism evidence="7">
    <name type="scientific">Favella ehrenbergii</name>
    <dbReference type="NCBI Taxonomy" id="182087"/>
    <lineage>
        <taxon>Eukaryota</taxon>
        <taxon>Sar</taxon>
        <taxon>Alveolata</taxon>
        <taxon>Ciliophora</taxon>
        <taxon>Intramacronucleata</taxon>
        <taxon>Spirotrichea</taxon>
        <taxon>Choreotrichia</taxon>
        <taxon>Tintinnida</taxon>
        <taxon>Xystonellidae</taxon>
        <taxon>Favella</taxon>
    </lineage>
</organism>
<dbReference type="GO" id="GO:0016407">
    <property type="term" value="F:acetyltransferase activity"/>
    <property type="evidence" value="ECO:0007669"/>
    <property type="project" value="TreeGrafter"/>
</dbReference>
<evidence type="ECO:0000256" key="1">
    <source>
        <dbReference type="ARBA" id="ARBA00001938"/>
    </source>
</evidence>
<dbReference type="InterPro" id="IPR050743">
    <property type="entry name" value="2-oxoacid_DH_E2_comp"/>
</dbReference>
<dbReference type="AlphaFoldDB" id="A0A7S3HUX2"/>
<proteinExistence type="inferred from homology"/>
<evidence type="ECO:0000259" key="6">
    <source>
        <dbReference type="Pfam" id="PF00198"/>
    </source>
</evidence>
<dbReference type="GO" id="GO:0031405">
    <property type="term" value="F:lipoic acid binding"/>
    <property type="evidence" value="ECO:0007669"/>
    <property type="project" value="TreeGrafter"/>
</dbReference>
<gene>
    <name evidence="7" type="ORF">FEHR0123_LOCUS732</name>
</gene>
<feature type="domain" description="2-oxoacid dehydrogenase acyltransferase catalytic" evidence="6">
    <location>
        <begin position="1"/>
        <end position="229"/>
    </location>
</feature>
<keyword evidence="5" id="KW-0012">Acyltransferase</keyword>
<dbReference type="PANTHER" id="PTHR43178">
    <property type="entry name" value="DIHYDROLIPOAMIDE ACETYLTRANSFERASE COMPONENT OF PYRUVATE DEHYDROGENASE COMPLEX"/>
    <property type="match status" value="1"/>
</dbReference>
<keyword evidence="3" id="KW-0808">Transferase</keyword>
<evidence type="ECO:0000256" key="3">
    <source>
        <dbReference type="ARBA" id="ARBA00022679"/>
    </source>
</evidence>
<reference evidence="7" key="1">
    <citation type="submission" date="2021-01" db="EMBL/GenBank/DDBJ databases">
        <authorList>
            <person name="Corre E."/>
            <person name="Pelletier E."/>
            <person name="Niang G."/>
            <person name="Scheremetjew M."/>
            <person name="Finn R."/>
            <person name="Kale V."/>
            <person name="Holt S."/>
            <person name="Cochrane G."/>
            <person name="Meng A."/>
            <person name="Brown T."/>
            <person name="Cohen L."/>
        </authorList>
    </citation>
    <scope>NUCLEOTIDE SEQUENCE</scope>
    <source>
        <strain evidence="7">Fehren 1</strain>
    </source>
</reference>
<dbReference type="Pfam" id="PF00198">
    <property type="entry name" value="2-oxoacid_dh"/>
    <property type="match status" value="1"/>
</dbReference>
<dbReference type="SUPFAM" id="SSF52777">
    <property type="entry name" value="CoA-dependent acyltransferases"/>
    <property type="match status" value="1"/>
</dbReference>
<name>A0A7S3HUX2_9SPIT</name>
<comment type="similarity">
    <text evidence="2">Belongs to the 2-oxoacid dehydrogenase family.</text>
</comment>
<dbReference type="Gene3D" id="3.30.559.10">
    <property type="entry name" value="Chloramphenicol acetyltransferase-like domain"/>
    <property type="match status" value="1"/>
</dbReference>
<evidence type="ECO:0000256" key="2">
    <source>
        <dbReference type="ARBA" id="ARBA00007317"/>
    </source>
</evidence>
<dbReference type="GO" id="GO:0005737">
    <property type="term" value="C:cytoplasm"/>
    <property type="evidence" value="ECO:0007669"/>
    <property type="project" value="TreeGrafter"/>
</dbReference>
<dbReference type="PANTHER" id="PTHR43178:SF5">
    <property type="entry name" value="LIPOAMIDE ACYLTRANSFERASE COMPONENT OF BRANCHED-CHAIN ALPHA-KETO ACID DEHYDROGENASE COMPLEX, MITOCHONDRIAL"/>
    <property type="match status" value="1"/>
</dbReference>
<sequence length="232" mass="25866">MKKAMTKTMTEALTIPSFTFSDEMDATALTLLRKEMKKVHPNLSILPFFIKACSIAMSEYPVMNTHIDNELDGEGYIQRYVLKHDHNYSVAIDSQDGLTVPNIKAVQTKSILQINSDLKSLQERASNGGLTKSDFDDGTFSVSSVGNIGGRYFVPTILRPQAAIIAIGQAHRVAKLIDDETREDGYRLQKADMINFSISADHRVIDGATCARFGSRFKQLIENPNLMMLNMQ</sequence>
<dbReference type="InterPro" id="IPR023213">
    <property type="entry name" value="CAT-like_dom_sf"/>
</dbReference>
<accession>A0A7S3HUX2</accession>
<evidence type="ECO:0000256" key="5">
    <source>
        <dbReference type="ARBA" id="ARBA00023315"/>
    </source>
</evidence>